<evidence type="ECO:0000313" key="2">
    <source>
        <dbReference type="Proteomes" id="UP000198741"/>
    </source>
</evidence>
<proteinExistence type="predicted"/>
<reference evidence="1 2" key="1">
    <citation type="submission" date="2016-10" db="EMBL/GenBank/DDBJ databases">
        <authorList>
            <person name="de Groot N.N."/>
        </authorList>
    </citation>
    <scope>NUCLEOTIDE SEQUENCE [LARGE SCALE GENOMIC DNA]</scope>
    <source>
        <strain evidence="2">P4-7,KCTC 19426,CECT 7604</strain>
    </source>
</reference>
<name>A0A1H0JYU3_9ACTN</name>
<accession>A0A1H0JYU3</accession>
<dbReference type="RefSeq" id="WP_090474929.1">
    <property type="nucleotide sequence ID" value="NZ_LT629710.1"/>
</dbReference>
<gene>
    <name evidence="1" type="ORF">SAMN04515671_1098</name>
</gene>
<keyword evidence="2" id="KW-1185">Reference proteome</keyword>
<dbReference type="AlphaFoldDB" id="A0A1H0JYU3"/>
<dbReference type="Proteomes" id="UP000198741">
    <property type="component" value="Chromosome I"/>
</dbReference>
<organism evidence="1 2">
    <name type="scientific">Nakamurella panacisegetis</name>
    <dbReference type="NCBI Taxonomy" id="1090615"/>
    <lineage>
        <taxon>Bacteria</taxon>
        <taxon>Bacillati</taxon>
        <taxon>Actinomycetota</taxon>
        <taxon>Actinomycetes</taxon>
        <taxon>Nakamurellales</taxon>
        <taxon>Nakamurellaceae</taxon>
        <taxon>Nakamurella</taxon>
    </lineage>
</organism>
<evidence type="ECO:0000313" key="1">
    <source>
        <dbReference type="EMBL" id="SDO48814.1"/>
    </source>
</evidence>
<sequence>MTDRAQYIGRKVQLRKQLNDSLVVLRKLLAVDQEHAADPNQDDEERRLCALGIPEWEAQIARTEERLRLLGEMK</sequence>
<dbReference type="EMBL" id="LT629710">
    <property type="protein sequence ID" value="SDO48814.1"/>
    <property type="molecule type" value="Genomic_DNA"/>
</dbReference>
<protein>
    <submittedName>
        <fullName evidence="1">Uncharacterized protein</fullName>
    </submittedName>
</protein>
<dbReference type="STRING" id="1090615.SAMN04515671_1098"/>